<protein>
    <submittedName>
        <fullName evidence="1">Uncharacterized protein</fullName>
    </submittedName>
</protein>
<evidence type="ECO:0000313" key="1">
    <source>
        <dbReference type="EMBL" id="KAK3078435.1"/>
    </source>
</evidence>
<accession>A0ACC3DP77</accession>
<sequence length="199" mass="21823">PHYGTYWDPSPLEAAAQSGFGEIVVLLLERGATVATGSYGPLRFAVQRGFGRVVTILLGHTRRLNRKLHDETWHPLSVAAQHGQEEVVRILLAASVGSCTELCDALNEAAEHGHSTIVRLLFEELRDGLEVFAMSPGPMLFAMRGGHDHIVQQLWELGFTTVEASESPWATFFASGEYPRKTMSRYGDGESEEGLLDAS</sequence>
<dbReference type="EMBL" id="JAWDJW010001897">
    <property type="protein sequence ID" value="KAK3078435.1"/>
    <property type="molecule type" value="Genomic_DNA"/>
</dbReference>
<keyword evidence="2" id="KW-1185">Reference proteome</keyword>
<dbReference type="Proteomes" id="UP001186974">
    <property type="component" value="Unassembled WGS sequence"/>
</dbReference>
<feature type="non-terminal residue" evidence="1">
    <location>
        <position position="1"/>
    </location>
</feature>
<name>A0ACC3DP77_9PEZI</name>
<proteinExistence type="predicted"/>
<reference evidence="1" key="1">
    <citation type="submission" date="2024-09" db="EMBL/GenBank/DDBJ databases">
        <title>Black Yeasts Isolated from many extreme environments.</title>
        <authorList>
            <person name="Coleine C."/>
            <person name="Stajich J.E."/>
            <person name="Selbmann L."/>
        </authorList>
    </citation>
    <scope>NUCLEOTIDE SEQUENCE</scope>
    <source>
        <strain evidence="1">CCFEE 5737</strain>
    </source>
</reference>
<organism evidence="1 2">
    <name type="scientific">Coniosporium uncinatum</name>
    <dbReference type="NCBI Taxonomy" id="93489"/>
    <lineage>
        <taxon>Eukaryota</taxon>
        <taxon>Fungi</taxon>
        <taxon>Dikarya</taxon>
        <taxon>Ascomycota</taxon>
        <taxon>Pezizomycotina</taxon>
        <taxon>Dothideomycetes</taxon>
        <taxon>Dothideomycetes incertae sedis</taxon>
        <taxon>Coniosporium</taxon>
    </lineage>
</organism>
<evidence type="ECO:0000313" key="2">
    <source>
        <dbReference type="Proteomes" id="UP001186974"/>
    </source>
</evidence>
<comment type="caution">
    <text evidence="1">The sequence shown here is derived from an EMBL/GenBank/DDBJ whole genome shotgun (WGS) entry which is preliminary data.</text>
</comment>
<gene>
    <name evidence="1" type="ORF">LTS18_007514</name>
</gene>